<dbReference type="Proteomes" id="UP000187203">
    <property type="component" value="Unassembled WGS sequence"/>
</dbReference>
<evidence type="ECO:0000256" key="3">
    <source>
        <dbReference type="ARBA" id="ARBA00023125"/>
    </source>
</evidence>
<feature type="domain" description="TF-B3" evidence="7">
    <location>
        <begin position="6"/>
        <end position="99"/>
    </location>
</feature>
<gene>
    <name evidence="8" type="ORF">COLO4_30632</name>
</gene>
<evidence type="ECO:0000256" key="1">
    <source>
        <dbReference type="ARBA" id="ARBA00004123"/>
    </source>
</evidence>
<keyword evidence="4" id="KW-0804">Transcription</keyword>
<accession>A0A1R3H7D6</accession>
<dbReference type="InterPro" id="IPR003340">
    <property type="entry name" value="B3_DNA-bd"/>
</dbReference>
<evidence type="ECO:0000259" key="7">
    <source>
        <dbReference type="PROSITE" id="PS50863"/>
    </source>
</evidence>
<feature type="region of interest" description="Disordered" evidence="6">
    <location>
        <begin position="133"/>
        <end position="154"/>
    </location>
</feature>
<evidence type="ECO:0000313" key="8">
    <source>
        <dbReference type="EMBL" id="OMO66288.1"/>
    </source>
</evidence>
<dbReference type="AlphaFoldDB" id="A0A1R3H7D6"/>
<dbReference type="SUPFAM" id="SSF101936">
    <property type="entry name" value="DNA-binding pseudobarrel domain"/>
    <property type="match status" value="2"/>
</dbReference>
<proteinExistence type="predicted"/>
<dbReference type="PROSITE" id="PS50863">
    <property type="entry name" value="B3"/>
    <property type="match status" value="1"/>
</dbReference>
<evidence type="ECO:0000256" key="2">
    <source>
        <dbReference type="ARBA" id="ARBA00023015"/>
    </source>
</evidence>
<dbReference type="STRING" id="93759.A0A1R3H7D6"/>
<dbReference type="EMBL" id="AWUE01020765">
    <property type="protein sequence ID" value="OMO66288.1"/>
    <property type="molecule type" value="Genomic_DNA"/>
</dbReference>
<keyword evidence="3" id="KW-0238">DNA-binding</keyword>
<name>A0A1R3H7D6_9ROSI</name>
<keyword evidence="9" id="KW-1185">Reference proteome</keyword>
<evidence type="ECO:0000256" key="4">
    <source>
        <dbReference type="ARBA" id="ARBA00023163"/>
    </source>
</evidence>
<evidence type="ECO:0000256" key="5">
    <source>
        <dbReference type="ARBA" id="ARBA00023242"/>
    </source>
</evidence>
<dbReference type="PANTHER" id="PTHR31920">
    <property type="entry name" value="B3 DOMAIN-CONTAINING"/>
    <property type="match status" value="1"/>
</dbReference>
<dbReference type="GO" id="GO:0005634">
    <property type="term" value="C:nucleus"/>
    <property type="evidence" value="ECO:0007669"/>
    <property type="project" value="UniProtKB-SubCell"/>
</dbReference>
<dbReference type="InterPro" id="IPR050655">
    <property type="entry name" value="Plant_B3_domain"/>
</dbReference>
<dbReference type="PANTHER" id="PTHR31920:SF129">
    <property type="entry name" value="B3 DOMAIN-CONTAINING TRANSCRIPTION FACTOR VRN1-LIKE"/>
    <property type="match status" value="1"/>
</dbReference>
<dbReference type="OrthoDB" id="1688597at2759"/>
<keyword evidence="5" id="KW-0539">Nucleus</keyword>
<keyword evidence="2" id="KW-0805">Transcription regulation</keyword>
<dbReference type="Pfam" id="PF02362">
    <property type="entry name" value="B3"/>
    <property type="match status" value="2"/>
</dbReference>
<organism evidence="8 9">
    <name type="scientific">Corchorus olitorius</name>
    <dbReference type="NCBI Taxonomy" id="93759"/>
    <lineage>
        <taxon>Eukaryota</taxon>
        <taxon>Viridiplantae</taxon>
        <taxon>Streptophyta</taxon>
        <taxon>Embryophyta</taxon>
        <taxon>Tracheophyta</taxon>
        <taxon>Spermatophyta</taxon>
        <taxon>Magnoliopsida</taxon>
        <taxon>eudicotyledons</taxon>
        <taxon>Gunneridae</taxon>
        <taxon>Pentapetalae</taxon>
        <taxon>rosids</taxon>
        <taxon>malvids</taxon>
        <taxon>Malvales</taxon>
        <taxon>Malvaceae</taxon>
        <taxon>Grewioideae</taxon>
        <taxon>Apeibeae</taxon>
        <taxon>Corchorus</taxon>
    </lineage>
</organism>
<dbReference type="SMART" id="SM01019">
    <property type="entry name" value="B3"/>
    <property type="match status" value="2"/>
</dbReference>
<dbReference type="InterPro" id="IPR015300">
    <property type="entry name" value="DNA-bd_pseudobarrel_sf"/>
</dbReference>
<dbReference type="GO" id="GO:0003677">
    <property type="term" value="F:DNA binding"/>
    <property type="evidence" value="ECO:0007669"/>
    <property type="project" value="UniProtKB-KW"/>
</dbReference>
<protein>
    <recommendedName>
        <fullName evidence="7">TF-B3 domain-containing protein</fullName>
    </recommendedName>
</protein>
<sequence>MAHHHHFFKIVLEKAIQEGKLKIPSKFAREYRNALSSPVFLKVPTGAEWELELTKRDGKIWLEKGWDNFARHYSLKNGYFLVFRLEGNSHFHVLIFDKTASEIKYPNPNQNDEAVRIEESEEENSIQVIGEISPGRREKPQLQSDRPCKRTRANAGYQNPKSALVGNSTTVCNVRQLNSSEKAKVLKRADFKSNKSCFILVMQPTHIKRWLGFPADFARIHLKKRRGDVILCNSGKTWSAPYYSDSEGRVKLKWVTNFVQDNKLKVGDICAFELINPIEMSFQVFIDRGHEEAEFQGSPAFANVSCPGKRGAGTLQIAGAFKSANPGFNVKLTPSSVHKYTLMQKSCHPSSQGV</sequence>
<comment type="subcellular location">
    <subcellularLocation>
        <location evidence="1">Nucleus</location>
    </subcellularLocation>
</comment>
<evidence type="ECO:0000256" key="6">
    <source>
        <dbReference type="SAM" id="MobiDB-lite"/>
    </source>
</evidence>
<comment type="caution">
    <text evidence="8">The sequence shown here is derived from an EMBL/GenBank/DDBJ whole genome shotgun (WGS) entry which is preliminary data.</text>
</comment>
<reference evidence="9" key="1">
    <citation type="submission" date="2013-09" db="EMBL/GenBank/DDBJ databases">
        <title>Corchorus olitorius genome sequencing.</title>
        <authorList>
            <person name="Alam M."/>
            <person name="Haque M.S."/>
            <person name="Islam M.S."/>
            <person name="Emdad E.M."/>
            <person name="Islam M.M."/>
            <person name="Ahmed B."/>
            <person name="Halim A."/>
            <person name="Hossen Q.M.M."/>
            <person name="Hossain M.Z."/>
            <person name="Ahmed R."/>
            <person name="Khan M.M."/>
            <person name="Islam R."/>
            <person name="Rashid M.M."/>
            <person name="Khan S.A."/>
            <person name="Rahman M.S."/>
            <person name="Alam M."/>
            <person name="Yahiya A.S."/>
            <person name="Khan M.S."/>
            <person name="Azam M.S."/>
            <person name="Haque T."/>
            <person name="Lashkar M.Z.H."/>
            <person name="Akhand A.I."/>
            <person name="Morshed G."/>
            <person name="Roy S."/>
            <person name="Uddin K.S."/>
            <person name="Rabeya T."/>
            <person name="Hossain A.S."/>
            <person name="Chowdhury A."/>
            <person name="Snigdha A.R."/>
            <person name="Mortoza M.S."/>
            <person name="Matin S.A."/>
            <person name="Hoque S.M.E."/>
            <person name="Islam M.K."/>
            <person name="Roy D.K."/>
            <person name="Haider R."/>
            <person name="Moosa M.M."/>
            <person name="Elias S.M."/>
            <person name="Hasan A.M."/>
            <person name="Jahan S."/>
            <person name="Shafiuddin M."/>
            <person name="Mahmood N."/>
            <person name="Shommy N.S."/>
        </authorList>
    </citation>
    <scope>NUCLEOTIDE SEQUENCE [LARGE SCALE GENOMIC DNA]</scope>
    <source>
        <strain evidence="9">cv. O-4</strain>
    </source>
</reference>
<evidence type="ECO:0000313" key="9">
    <source>
        <dbReference type="Proteomes" id="UP000187203"/>
    </source>
</evidence>
<dbReference type="CDD" id="cd10017">
    <property type="entry name" value="B3_DNA"/>
    <property type="match status" value="2"/>
</dbReference>
<dbReference type="Gene3D" id="2.40.330.10">
    <property type="entry name" value="DNA-binding pseudobarrel domain"/>
    <property type="match status" value="2"/>
</dbReference>